<dbReference type="AlphaFoldDB" id="A0A371J4F3"/>
<gene>
    <name evidence="3" type="ORF">CHL78_008760</name>
</gene>
<evidence type="ECO:0000313" key="3">
    <source>
        <dbReference type="EMBL" id="RDY27547.1"/>
    </source>
</evidence>
<name>A0A371J4F3_9FIRM</name>
<sequence length="198" mass="22701">MNKNKVITLGLAIALSIGAVACTKKTETPKTEPKQEQSTTTNDNTYSEYYTKHYNEYLSGLNNYMGYETVESRNKMFEGKEYPGNETYLTDVKKAYTDSKDKIQSFVDALKKNTDITDEKDKKDNEALIAEGEKLIAELDTRIKKLGEVPKDAYTKTKDEFMNMVNDATTATKDFKNDFNVRLKEMNTRFDINTKDKK</sequence>
<evidence type="ECO:0000256" key="1">
    <source>
        <dbReference type="SAM" id="MobiDB-lite"/>
    </source>
</evidence>
<feature type="compositionally biased region" description="Basic and acidic residues" evidence="1">
    <location>
        <begin position="25"/>
        <end position="35"/>
    </location>
</feature>
<keyword evidence="4" id="KW-1185">Reference proteome</keyword>
<proteinExistence type="predicted"/>
<dbReference type="OrthoDB" id="1755066at2"/>
<dbReference type="EMBL" id="NOJY02000012">
    <property type="protein sequence ID" value="RDY27547.1"/>
    <property type="molecule type" value="Genomic_DNA"/>
</dbReference>
<evidence type="ECO:0008006" key="5">
    <source>
        <dbReference type="Google" id="ProtNLM"/>
    </source>
</evidence>
<dbReference type="Proteomes" id="UP000215694">
    <property type="component" value="Unassembled WGS sequence"/>
</dbReference>
<feature type="region of interest" description="Disordered" evidence="1">
    <location>
        <begin position="25"/>
        <end position="44"/>
    </location>
</feature>
<comment type="caution">
    <text evidence="3">The sequence shown here is derived from an EMBL/GenBank/DDBJ whole genome shotgun (WGS) entry which is preliminary data.</text>
</comment>
<evidence type="ECO:0000256" key="2">
    <source>
        <dbReference type="SAM" id="SignalP"/>
    </source>
</evidence>
<protein>
    <recommendedName>
        <fullName evidence="5">Lipoprotein</fullName>
    </recommendedName>
</protein>
<keyword evidence="2" id="KW-0732">Signal</keyword>
<accession>A0A371J4F3</accession>
<dbReference type="PROSITE" id="PS51257">
    <property type="entry name" value="PROKAR_LIPOPROTEIN"/>
    <property type="match status" value="1"/>
</dbReference>
<feature type="signal peptide" evidence="2">
    <location>
        <begin position="1"/>
        <end position="21"/>
    </location>
</feature>
<evidence type="ECO:0000313" key="4">
    <source>
        <dbReference type="Proteomes" id="UP000215694"/>
    </source>
</evidence>
<organism evidence="3 4">
    <name type="scientific">Romboutsia weinsteinii</name>
    <dbReference type="NCBI Taxonomy" id="2020949"/>
    <lineage>
        <taxon>Bacteria</taxon>
        <taxon>Bacillati</taxon>
        <taxon>Bacillota</taxon>
        <taxon>Clostridia</taxon>
        <taxon>Peptostreptococcales</taxon>
        <taxon>Peptostreptococcaceae</taxon>
        <taxon>Romboutsia</taxon>
    </lineage>
</organism>
<reference evidence="3 4" key="1">
    <citation type="journal article" date="2017" name="Genome Announc.">
        <title>Draft Genome Sequence of Romboutsia weinsteinii sp. nov. Strain CCRI-19649(T) Isolated from Surface Water.</title>
        <authorList>
            <person name="Maheux A.F."/>
            <person name="Boudreau D.K."/>
            <person name="Berube E."/>
            <person name="Boissinot M."/>
            <person name="Cantin P."/>
            <person name="Raymond F."/>
            <person name="Corbeil J."/>
            <person name="Omar R.F."/>
            <person name="Bergeron M.G."/>
        </authorList>
    </citation>
    <scope>NUCLEOTIDE SEQUENCE [LARGE SCALE GENOMIC DNA]</scope>
    <source>
        <strain evidence="3 4">CCRI-19649</strain>
    </source>
</reference>
<dbReference type="RefSeq" id="WP_094365940.1">
    <property type="nucleotide sequence ID" value="NZ_NOJY02000012.1"/>
</dbReference>
<feature type="chain" id="PRO_5038361624" description="Lipoprotein" evidence="2">
    <location>
        <begin position="22"/>
        <end position="198"/>
    </location>
</feature>